<feature type="region of interest" description="Disordered" evidence="8">
    <location>
        <begin position="290"/>
        <end position="311"/>
    </location>
</feature>
<dbReference type="GO" id="GO:0030515">
    <property type="term" value="F:snoRNA binding"/>
    <property type="evidence" value="ECO:0007669"/>
    <property type="project" value="TreeGrafter"/>
</dbReference>
<dbReference type="PANTHER" id="PTHR19853">
    <property type="entry name" value="WD REPEAT CONTAINING PROTEIN 3 WDR3"/>
    <property type="match status" value="1"/>
</dbReference>
<keyword evidence="11" id="KW-1185">Reference proteome</keyword>
<sequence length="929" mass="108145">MVKAYLRYVFNKTAGLVTGHSSNIIYYDNMIISGNSQYVLILDIKTGEVVQTLYENNKNSEVTSLAISVTNATKQHNVILAAGFADGDVILWNWEDFSYKCNLNGHKSNVSHIQFNDDGTQLITGSGDTSIIVWDILGEQPLYKLAGHKNAITDLFYYKYQENEFTTHEFILSTSKDGLFKLWDMSISSSVQTISSLSNEVWNMTFYKKEKTILLGTNNDEIVILKFAPSFDPVTNQKKFIEHVGNYKKQSFQRPIQMEFNQSQEYLFLMTNDKTVEIYKILSDEENKKKQKRKQKKLKKKEEKMEIEGKEEEEEVEGEELIKESLFTERIQYHTTFHFQKKLRSFTFYNQVQKGKRNHNLFAVSYHNNNMELYEFQVNQNSYLEQKMNQDYNRLGHRQAIRALAVSDNDALIASGGGESLKLWSSEDLQSVRTFETGHITAVRFLPRNRFFIAADKEGTIYLVDIPKGDIIQTIQNAHEASIWSIDYHESPHGYESIVIITGGADRKLKFWELILNSETKLLELQELKTLYMSEEVLCAKFAPNGYHYAVSLLDQSIIINFSDSDKLFLTFYGHKLPVLSFDISSDNALLLSGSADKNVKLWGMDYGNCHKSIFAHQDAITCVKFVKDTHYFFTASKDRTVKYWDGDTYQLVMQFDECLGEVWTLAVSSIGDFFVTGSGDRLIRMWKQNKDQVFVQEEEEKRMEKMMIEDYTEEQLKREGEESHKQILQKQNMEVGEVIKKKFENLKYGEEIMAAIDQAEELRDQYVDYENQLVYYEKNKHILKELKEPEKPNLQTLQNLSIPEYVLFVIGKIKTIELENSLKFVHVSYIEKILYYLNFYVENNINTELASRILFFILKSHETHILNSKKLVKLLINIQKHLRQNISKERDTIGMNLCGIQMIQNDLKSRKTDDIFSDDIFSKRSTLF</sequence>
<protein>
    <submittedName>
        <fullName evidence="10">DOM34-interacting protein</fullName>
    </submittedName>
</protein>
<dbReference type="Pfam" id="PF04003">
    <property type="entry name" value="Utp12"/>
    <property type="match status" value="1"/>
</dbReference>
<dbReference type="GO" id="GO:0034388">
    <property type="term" value="C:Pwp2p-containing subcomplex of 90S preribosome"/>
    <property type="evidence" value="ECO:0007669"/>
    <property type="project" value="TreeGrafter"/>
</dbReference>
<feature type="domain" description="Small-subunit processome Utp12" evidence="9">
    <location>
        <begin position="805"/>
        <end position="906"/>
    </location>
</feature>
<organism evidence="10 11">
    <name type="scientific">Tetrahymena thermophila (strain SB210)</name>
    <dbReference type="NCBI Taxonomy" id="312017"/>
    <lineage>
        <taxon>Eukaryota</taxon>
        <taxon>Sar</taxon>
        <taxon>Alveolata</taxon>
        <taxon>Ciliophora</taxon>
        <taxon>Intramacronucleata</taxon>
        <taxon>Oligohymenophorea</taxon>
        <taxon>Hymenostomatida</taxon>
        <taxon>Tetrahymenina</taxon>
        <taxon>Tetrahymenidae</taxon>
        <taxon>Tetrahymena</taxon>
    </lineage>
</organism>
<feature type="repeat" description="WD" evidence="6">
    <location>
        <begin position="103"/>
        <end position="144"/>
    </location>
</feature>
<dbReference type="SUPFAM" id="SSF50978">
    <property type="entry name" value="WD40 repeat-like"/>
    <property type="match status" value="1"/>
</dbReference>
<dbReference type="RefSeq" id="XP_001014515.1">
    <property type="nucleotide sequence ID" value="XM_001014515.1"/>
</dbReference>
<dbReference type="GO" id="GO:0032040">
    <property type="term" value="C:small-subunit processome"/>
    <property type="evidence" value="ECO:0007669"/>
    <property type="project" value="TreeGrafter"/>
</dbReference>
<dbReference type="PRINTS" id="PR00320">
    <property type="entry name" value="GPROTEINBRPT"/>
</dbReference>
<feature type="repeat" description="WD" evidence="6">
    <location>
        <begin position="145"/>
        <end position="193"/>
    </location>
</feature>
<keyword evidence="7" id="KW-0175">Coiled coil</keyword>
<dbReference type="SUPFAM" id="SSF50998">
    <property type="entry name" value="Quinoprotein alcohol dehydrogenase-like"/>
    <property type="match status" value="1"/>
</dbReference>
<dbReference type="EMBL" id="GG662716">
    <property type="protein sequence ID" value="EAR94270.1"/>
    <property type="molecule type" value="Genomic_DNA"/>
</dbReference>
<feature type="repeat" description="WD" evidence="6">
    <location>
        <begin position="476"/>
        <end position="514"/>
    </location>
</feature>
<dbReference type="STRING" id="312017.Q23CL0"/>
<dbReference type="InterPro" id="IPR019775">
    <property type="entry name" value="WD40_repeat_CS"/>
</dbReference>
<dbReference type="PANTHER" id="PTHR19853:SF0">
    <property type="entry name" value="WD REPEAT-CONTAINING PROTEIN 3"/>
    <property type="match status" value="1"/>
</dbReference>
<evidence type="ECO:0000256" key="5">
    <source>
        <dbReference type="ARBA" id="ARBA00038229"/>
    </source>
</evidence>
<dbReference type="PROSITE" id="PS50294">
    <property type="entry name" value="WD_REPEATS_REGION"/>
    <property type="match status" value="3"/>
</dbReference>
<dbReference type="InParanoid" id="Q23CL0"/>
<dbReference type="FunCoup" id="Q23CL0">
    <property type="interactions" value="278"/>
</dbReference>
<accession>Q23CL0</accession>
<dbReference type="Pfam" id="PF25173">
    <property type="entry name" value="Beta-prop_WDR3_1st"/>
    <property type="match status" value="1"/>
</dbReference>
<comment type="subcellular location">
    <subcellularLocation>
        <location evidence="1">Nucleus</location>
        <location evidence="1">Nucleolus</location>
    </subcellularLocation>
</comment>
<keyword evidence="2 6" id="KW-0853">WD repeat</keyword>
<keyword evidence="3" id="KW-0677">Repeat</keyword>
<gene>
    <name evidence="10" type="ORF">TTHERM_00856470</name>
</gene>
<dbReference type="eggNOG" id="KOG0306">
    <property type="taxonomic scope" value="Eukaryota"/>
</dbReference>
<reference evidence="11" key="1">
    <citation type="journal article" date="2006" name="PLoS Biol.">
        <title>Macronuclear genome sequence of the ciliate Tetrahymena thermophila, a model eukaryote.</title>
        <authorList>
            <person name="Eisen J.A."/>
            <person name="Coyne R.S."/>
            <person name="Wu M."/>
            <person name="Wu D."/>
            <person name="Thiagarajan M."/>
            <person name="Wortman J.R."/>
            <person name="Badger J.H."/>
            <person name="Ren Q."/>
            <person name="Amedeo P."/>
            <person name="Jones K.M."/>
            <person name="Tallon L.J."/>
            <person name="Delcher A.L."/>
            <person name="Salzberg S.L."/>
            <person name="Silva J.C."/>
            <person name="Haas B.J."/>
            <person name="Majoros W.H."/>
            <person name="Farzad M."/>
            <person name="Carlton J.M."/>
            <person name="Smith R.K. Jr."/>
            <person name="Garg J."/>
            <person name="Pearlman R.E."/>
            <person name="Karrer K.M."/>
            <person name="Sun L."/>
            <person name="Manning G."/>
            <person name="Elde N.C."/>
            <person name="Turkewitz A.P."/>
            <person name="Asai D.J."/>
            <person name="Wilkes D.E."/>
            <person name="Wang Y."/>
            <person name="Cai H."/>
            <person name="Collins K."/>
            <person name="Stewart B.A."/>
            <person name="Lee S.R."/>
            <person name="Wilamowska K."/>
            <person name="Weinberg Z."/>
            <person name="Ruzzo W.L."/>
            <person name="Wloga D."/>
            <person name="Gaertig J."/>
            <person name="Frankel J."/>
            <person name="Tsao C.-C."/>
            <person name="Gorovsky M.A."/>
            <person name="Keeling P.J."/>
            <person name="Waller R.F."/>
            <person name="Patron N.J."/>
            <person name="Cherry J.M."/>
            <person name="Stover N.A."/>
            <person name="Krieger C.J."/>
            <person name="del Toro C."/>
            <person name="Ryder H.F."/>
            <person name="Williamson S.C."/>
            <person name="Barbeau R.A."/>
            <person name="Hamilton E.P."/>
            <person name="Orias E."/>
        </authorList>
    </citation>
    <scope>NUCLEOTIDE SEQUENCE [LARGE SCALE GENOMIC DNA]</scope>
    <source>
        <strain evidence="11">SB210</strain>
    </source>
</reference>
<dbReference type="InterPro" id="IPR036322">
    <property type="entry name" value="WD40_repeat_dom_sf"/>
</dbReference>
<feature type="repeat" description="WD" evidence="6">
    <location>
        <begin position="614"/>
        <end position="655"/>
    </location>
</feature>
<dbReference type="Gene3D" id="2.130.10.10">
    <property type="entry name" value="YVTN repeat-like/Quinoprotein amine dehydrogenase"/>
    <property type="match status" value="3"/>
</dbReference>
<evidence type="ECO:0000313" key="10">
    <source>
        <dbReference type="EMBL" id="EAR94270.1"/>
    </source>
</evidence>
<feature type="compositionally biased region" description="Basic residues" evidence="8">
    <location>
        <begin position="290"/>
        <end position="299"/>
    </location>
</feature>
<evidence type="ECO:0000256" key="4">
    <source>
        <dbReference type="ARBA" id="ARBA00023242"/>
    </source>
</evidence>
<evidence type="ECO:0000256" key="6">
    <source>
        <dbReference type="PROSITE-ProRule" id="PRU00221"/>
    </source>
</evidence>
<dbReference type="InterPro" id="IPR051570">
    <property type="entry name" value="TBC1_cilium_biogenesis"/>
</dbReference>
<evidence type="ECO:0000256" key="3">
    <source>
        <dbReference type="ARBA" id="ARBA00022737"/>
    </source>
</evidence>
<dbReference type="PROSITE" id="PS50082">
    <property type="entry name" value="WD_REPEATS_2"/>
    <property type="match status" value="5"/>
</dbReference>
<keyword evidence="4" id="KW-0539">Nucleus</keyword>
<dbReference type="OMA" id="MNIPLTC"/>
<feature type="repeat" description="WD" evidence="6">
    <location>
        <begin position="572"/>
        <end position="613"/>
    </location>
</feature>
<dbReference type="SMART" id="SM00320">
    <property type="entry name" value="WD40"/>
    <property type="match status" value="10"/>
</dbReference>
<dbReference type="GeneID" id="7841334"/>
<evidence type="ECO:0000256" key="7">
    <source>
        <dbReference type="SAM" id="Coils"/>
    </source>
</evidence>
<dbReference type="InterPro" id="IPR001680">
    <property type="entry name" value="WD40_rpt"/>
</dbReference>
<proteinExistence type="inferred from homology"/>
<dbReference type="OrthoDB" id="338608at2759"/>
<dbReference type="InterPro" id="IPR015943">
    <property type="entry name" value="WD40/YVTN_repeat-like_dom_sf"/>
</dbReference>
<evidence type="ECO:0000256" key="1">
    <source>
        <dbReference type="ARBA" id="ARBA00004604"/>
    </source>
</evidence>
<dbReference type="InterPro" id="IPR007148">
    <property type="entry name" value="SSU_processome_Utp12"/>
</dbReference>
<dbReference type="Pfam" id="PF25172">
    <property type="entry name" value="Beta-prop_WDR3_2nd"/>
    <property type="match status" value="1"/>
</dbReference>
<dbReference type="InterPro" id="IPR020472">
    <property type="entry name" value="WD40_PAC1"/>
</dbReference>
<dbReference type="HOGENOM" id="CLU_005318_0_1_1"/>
<dbReference type="Proteomes" id="UP000009168">
    <property type="component" value="Unassembled WGS sequence"/>
</dbReference>
<evidence type="ECO:0000256" key="8">
    <source>
        <dbReference type="SAM" id="MobiDB-lite"/>
    </source>
</evidence>
<dbReference type="InterPro" id="IPR011047">
    <property type="entry name" value="Quinoprotein_ADH-like_sf"/>
</dbReference>
<evidence type="ECO:0000256" key="2">
    <source>
        <dbReference type="ARBA" id="ARBA00022574"/>
    </source>
</evidence>
<feature type="coiled-coil region" evidence="7">
    <location>
        <begin position="746"/>
        <end position="780"/>
    </location>
</feature>
<dbReference type="CDD" id="cd00200">
    <property type="entry name" value="WD40"/>
    <property type="match status" value="1"/>
</dbReference>
<comment type="similarity">
    <text evidence="5">Belongs to the WD repeat WDR3/UTP12 family.</text>
</comment>
<dbReference type="KEGG" id="tet:TTHERM_00856470"/>
<dbReference type="GO" id="GO:0030490">
    <property type="term" value="P:maturation of SSU-rRNA"/>
    <property type="evidence" value="ECO:0007669"/>
    <property type="project" value="TreeGrafter"/>
</dbReference>
<evidence type="ECO:0000313" key="11">
    <source>
        <dbReference type="Proteomes" id="UP000009168"/>
    </source>
</evidence>
<evidence type="ECO:0000259" key="9">
    <source>
        <dbReference type="Pfam" id="PF04003"/>
    </source>
</evidence>
<name>Q23CL0_TETTS</name>
<dbReference type="PROSITE" id="PS00678">
    <property type="entry name" value="WD_REPEATS_1"/>
    <property type="match status" value="2"/>
</dbReference>
<dbReference type="AlphaFoldDB" id="Q23CL0"/>